<protein>
    <submittedName>
        <fullName evidence="1">Uncharacterized protein</fullName>
    </submittedName>
</protein>
<dbReference type="Proteomes" id="UP000324222">
    <property type="component" value="Unassembled WGS sequence"/>
</dbReference>
<gene>
    <name evidence="1" type="ORF">E2C01_086330</name>
</gene>
<proteinExistence type="predicted"/>
<evidence type="ECO:0000313" key="2">
    <source>
        <dbReference type="Proteomes" id="UP000324222"/>
    </source>
</evidence>
<organism evidence="1 2">
    <name type="scientific">Portunus trituberculatus</name>
    <name type="common">Swimming crab</name>
    <name type="synonym">Neptunus trituberculatus</name>
    <dbReference type="NCBI Taxonomy" id="210409"/>
    <lineage>
        <taxon>Eukaryota</taxon>
        <taxon>Metazoa</taxon>
        <taxon>Ecdysozoa</taxon>
        <taxon>Arthropoda</taxon>
        <taxon>Crustacea</taxon>
        <taxon>Multicrustacea</taxon>
        <taxon>Malacostraca</taxon>
        <taxon>Eumalacostraca</taxon>
        <taxon>Eucarida</taxon>
        <taxon>Decapoda</taxon>
        <taxon>Pleocyemata</taxon>
        <taxon>Brachyura</taxon>
        <taxon>Eubrachyura</taxon>
        <taxon>Portunoidea</taxon>
        <taxon>Portunidae</taxon>
        <taxon>Portuninae</taxon>
        <taxon>Portunus</taxon>
    </lineage>
</organism>
<comment type="caution">
    <text evidence="1">The sequence shown here is derived from an EMBL/GenBank/DDBJ whole genome shotgun (WGS) entry which is preliminary data.</text>
</comment>
<keyword evidence="2" id="KW-1185">Reference proteome</keyword>
<dbReference type="EMBL" id="VSRR010087282">
    <property type="protein sequence ID" value="MPC91304.1"/>
    <property type="molecule type" value="Genomic_DNA"/>
</dbReference>
<dbReference type="AlphaFoldDB" id="A0A5B7JG26"/>
<evidence type="ECO:0000313" key="1">
    <source>
        <dbReference type="EMBL" id="MPC91304.1"/>
    </source>
</evidence>
<name>A0A5B7JG26_PORTR</name>
<reference evidence="1 2" key="1">
    <citation type="submission" date="2019-05" db="EMBL/GenBank/DDBJ databases">
        <title>Another draft genome of Portunus trituberculatus and its Hox gene families provides insights of decapod evolution.</title>
        <authorList>
            <person name="Jeong J.-H."/>
            <person name="Song I."/>
            <person name="Kim S."/>
            <person name="Choi T."/>
            <person name="Kim D."/>
            <person name="Ryu S."/>
            <person name="Kim W."/>
        </authorList>
    </citation>
    <scope>NUCLEOTIDE SEQUENCE [LARGE SCALE GENOMIC DNA]</scope>
    <source>
        <tissue evidence="1">Muscle</tissue>
    </source>
</reference>
<accession>A0A5B7JG26</accession>
<sequence>MPTDTSPRCSVKCSLLEGIPLCYILQRSRPSLLSIQSQEVVTSPECVTWFGGHRLSIKIVTRHTVALTNTDAKNSGPKG</sequence>